<dbReference type="PANTHER" id="PTHR33324:SF2">
    <property type="entry name" value="MYB_SANT-LIKE DNA-BINDING DOMAIN-CONTAINING PROTEIN"/>
    <property type="match status" value="1"/>
</dbReference>
<dbReference type="EMBL" id="VDEP01000236">
    <property type="protein sequence ID" value="KAA1122048.1"/>
    <property type="molecule type" value="Genomic_DNA"/>
</dbReference>
<evidence type="ECO:0000313" key="2">
    <source>
        <dbReference type="Proteomes" id="UP000325313"/>
    </source>
</evidence>
<proteinExistence type="predicted"/>
<protein>
    <submittedName>
        <fullName evidence="1">Uncharacterized protein</fullName>
    </submittedName>
</protein>
<gene>
    <name evidence="1" type="ORF">PGTUg99_023997</name>
</gene>
<dbReference type="PANTHER" id="PTHR33324">
    <property type="entry name" value="EXPRESSED PROTEIN"/>
    <property type="match status" value="1"/>
</dbReference>
<comment type="caution">
    <text evidence="1">The sequence shown here is derived from an EMBL/GenBank/DDBJ whole genome shotgun (WGS) entry which is preliminary data.</text>
</comment>
<reference evidence="1 2" key="1">
    <citation type="submission" date="2019-05" db="EMBL/GenBank/DDBJ databases">
        <title>Emergence of the Ug99 lineage of the wheat stem rust pathogen through somatic hybridization.</title>
        <authorList>
            <person name="Li F."/>
            <person name="Upadhyaya N.M."/>
            <person name="Sperschneider J."/>
            <person name="Matny O."/>
            <person name="Nguyen-Phuc H."/>
            <person name="Mago R."/>
            <person name="Raley C."/>
            <person name="Miller M.E."/>
            <person name="Silverstein K.A.T."/>
            <person name="Henningsen E."/>
            <person name="Hirsch C.D."/>
            <person name="Visser B."/>
            <person name="Pretorius Z.A."/>
            <person name="Steffenson B.J."/>
            <person name="Schwessinger B."/>
            <person name="Dodds P.N."/>
            <person name="Figueroa M."/>
        </authorList>
    </citation>
    <scope>NUCLEOTIDE SEQUENCE [LARGE SCALE GENOMIC DNA]</scope>
    <source>
        <strain evidence="1 2">Ug99</strain>
    </source>
</reference>
<evidence type="ECO:0000313" key="1">
    <source>
        <dbReference type="EMBL" id="KAA1122048.1"/>
    </source>
</evidence>
<sequence length="133" mass="16049">MDMSLERRASGCYLDRYDDHSLCSMEILLSWLSTPYNYRRWCLLPDKLPLCDEVLKEMYLDRIYHRNHREIITMVKQLQASYRIARRYPMRMIVTLMKTNPSDGMWMAEQEVIRQCGHWLLLDETMGEEPPLQ</sequence>
<dbReference type="AlphaFoldDB" id="A0A5B0R9Q9"/>
<organism evidence="1 2">
    <name type="scientific">Puccinia graminis f. sp. tritici</name>
    <dbReference type="NCBI Taxonomy" id="56615"/>
    <lineage>
        <taxon>Eukaryota</taxon>
        <taxon>Fungi</taxon>
        <taxon>Dikarya</taxon>
        <taxon>Basidiomycota</taxon>
        <taxon>Pucciniomycotina</taxon>
        <taxon>Pucciniomycetes</taxon>
        <taxon>Pucciniales</taxon>
        <taxon>Pucciniaceae</taxon>
        <taxon>Puccinia</taxon>
    </lineage>
</organism>
<accession>A0A5B0R9Q9</accession>
<name>A0A5B0R9Q9_PUCGR</name>
<dbReference type="Proteomes" id="UP000325313">
    <property type="component" value="Unassembled WGS sequence"/>
</dbReference>